<keyword evidence="1" id="KW-1133">Transmembrane helix</keyword>
<keyword evidence="1" id="KW-0472">Membrane</keyword>
<feature type="transmembrane region" description="Helical" evidence="1">
    <location>
        <begin position="535"/>
        <end position="559"/>
    </location>
</feature>
<organism evidence="3 4">
    <name type="scientific">Giardia intestinalis</name>
    <name type="common">Giardia lamblia</name>
    <dbReference type="NCBI Taxonomy" id="5741"/>
    <lineage>
        <taxon>Eukaryota</taxon>
        <taxon>Metamonada</taxon>
        <taxon>Diplomonadida</taxon>
        <taxon>Hexamitidae</taxon>
        <taxon>Giardiinae</taxon>
        <taxon>Giardia</taxon>
    </lineage>
</organism>
<name>V6TN00_GIAIN</name>
<evidence type="ECO:0000256" key="2">
    <source>
        <dbReference type="SAM" id="SignalP"/>
    </source>
</evidence>
<proteinExistence type="predicted"/>
<gene>
    <name evidence="3" type="ORF">DHA2_150622</name>
</gene>
<comment type="caution">
    <text evidence="3">The sequence shown here is derived from an EMBL/GenBank/DDBJ whole genome shotgun (WGS) entry which is preliminary data.</text>
</comment>
<feature type="signal peptide" evidence="2">
    <location>
        <begin position="1"/>
        <end position="25"/>
    </location>
</feature>
<protein>
    <submittedName>
        <fullName evidence="3">Uncharacterized protein</fullName>
    </submittedName>
</protein>
<dbReference type="VEuPathDB" id="GiardiaDB:DHA2_150622"/>
<accession>V6TN00</accession>
<reference evidence="3 4" key="2">
    <citation type="journal article" date="2013" name="Genome Biol. Evol.">
        <title>Genome sequencing of Giardia lamblia genotypes A2 and B isolates (DH and GS) and comparative analysis with the genomes of genotypes A1 and E (WB and Pig).</title>
        <authorList>
            <person name="Adam R.D."/>
            <person name="Dahlstrom E.W."/>
            <person name="Martens C.A."/>
            <person name="Bruno D.P."/>
            <person name="Barbian K.D."/>
            <person name="Ricklefs S.M."/>
            <person name="Hernandez M.M."/>
            <person name="Narla N.P."/>
            <person name="Patel R.B."/>
            <person name="Porcella S.F."/>
            <person name="Nash T.E."/>
        </authorList>
    </citation>
    <scope>NUCLEOTIDE SEQUENCE [LARGE SCALE GENOMIC DNA]</scope>
    <source>
        <strain evidence="3 4">DH</strain>
    </source>
</reference>
<dbReference type="VEuPathDB" id="GiardiaDB:GL50581_4478"/>
<dbReference type="VEuPathDB" id="GiardiaDB:GL50803_0013455"/>
<feature type="chain" id="PRO_5004751764" evidence="2">
    <location>
        <begin position="26"/>
        <end position="580"/>
    </location>
</feature>
<keyword evidence="2" id="KW-0732">Signal</keyword>
<reference evidence="4" key="1">
    <citation type="submission" date="2012-02" db="EMBL/GenBank/DDBJ databases">
        <title>Genome sequencing of Giardia lamblia Genotypes A2 and B isolates (DH and GS) and comparative analysis with the genomes of Genotypes A1 and E (WB and Pig).</title>
        <authorList>
            <person name="Adam R."/>
            <person name="Dahlstrom E."/>
            <person name="Martens C."/>
            <person name="Bruno D."/>
            <person name="Barbian K."/>
            <person name="Porcella S.F."/>
            <person name="Nash T."/>
        </authorList>
    </citation>
    <scope>NUCLEOTIDE SEQUENCE</scope>
    <source>
        <strain evidence="4">DH</strain>
    </source>
</reference>
<dbReference type="EMBL" id="AHGT01000014">
    <property type="protein sequence ID" value="ESU38350.1"/>
    <property type="molecule type" value="Genomic_DNA"/>
</dbReference>
<evidence type="ECO:0000256" key="1">
    <source>
        <dbReference type="SAM" id="Phobius"/>
    </source>
</evidence>
<sequence length="580" mass="63816">VLFAEMATLVIGGLLWPLFGGGVEQEEVHNCWSPFSEIIYDIPTASISVTITPTMLIACKVFTDSVSMHLNISKFNETIIASVSAFNYSMNQTITFACPQTDDAVLKRCMEAFFTSEYASLCIQTVRYKANVNFASISGNREHLTKCFSETQSLATFDYTTGSGNLRLVETGLCDNPAKPEVVSGTLAVKNAAGNFILTTSFNMKQPPIQPADLTFPLTTISSDQLATLLLAVKDPWVSVQLNYTIKVGTTKDKTVEIPLSMELLSLYSSAKASCTGSIAASIYGDRIRMLVEGANNPSNQNCQVLANGQRAFNCHLFYTNAGLKATMEGISLSAFNFSDTQTIDFQCANGDLTCKSLLSNAFRLTNLDSMILILEIVETGSNGDLSFYYKQQVTNKQLGCWQDAYLSFSSTDICVHFSTTTSDTCPISLNYSLLYTLSLSLPDLGTFTQNHYFSLADYSVCWTCDDYATVQVEGILSCKSAVKSFTSSYKQSERNRNIGAVRHFTEALFTATYPMSGIAVTMPIKRLVFSDTSMVYVTVFIIIAVFVLLAIVHLGFGLKRIRVENLKLRRAKKMHAQKT</sequence>
<keyword evidence="1" id="KW-0812">Transmembrane</keyword>
<evidence type="ECO:0000313" key="4">
    <source>
        <dbReference type="Proteomes" id="UP000018320"/>
    </source>
</evidence>
<dbReference type="Proteomes" id="UP000018320">
    <property type="component" value="Unassembled WGS sequence"/>
</dbReference>
<feature type="non-terminal residue" evidence="3">
    <location>
        <position position="1"/>
    </location>
</feature>
<evidence type="ECO:0000313" key="3">
    <source>
        <dbReference type="EMBL" id="ESU38350.1"/>
    </source>
</evidence>
<dbReference type="AlphaFoldDB" id="V6TN00"/>
<dbReference type="VEuPathDB" id="GiardiaDB:QR46_0916"/>